<dbReference type="AlphaFoldDB" id="A0A936F3W3"/>
<dbReference type="EMBL" id="JADKCH010000018">
    <property type="protein sequence ID" value="MBK8573428.1"/>
    <property type="molecule type" value="Genomic_DNA"/>
</dbReference>
<reference evidence="2 3" key="1">
    <citation type="submission" date="2020-10" db="EMBL/GenBank/DDBJ databases">
        <title>Connecting structure to function with the recovery of over 1000 high-quality activated sludge metagenome-assembled genomes encoding full-length rRNA genes using long-read sequencing.</title>
        <authorList>
            <person name="Singleton C.M."/>
            <person name="Petriglieri F."/>
            <person name="Kristensen J.M."/>
            <person name="Kirkegaard R.H."/>
            <person name="Michaelsen T.Y."/>
            <person name="Andersen M.H."/>
            <person name="Karst S.M."/>
            <person name="Dueholm M.S."/>
            <person name="Nielsen P.H."/>
            <person name="Albertsen M."/>
        </authorList>
    </citation>
    <scope>NUCLEOTIDE SEQUENCE [LARGE SCALE GENOMIC DNA]</scope>
    <source>
        <strain evidence="2">OdNE_18-Q3-R46-58_MAXAC.008</strain>
    </source>
</reference>
<feature type="chain" id="PRO_5037648033" evidence="1">
    <location>
        <begin position="22"/>
        <end position="367"/>
    </location>
</feature>
<accession>A0A936F3W3</accession>
<keyword evidence="1" id="KW-0732">Signal</keyword>
<sequence length="367" mass="41201">MIRTGALFRCLALAFTVPLLAEVEPPWPDPGPPSTRDFFPLNLVPLTYRPVGANTIGKGEWRFSFQVTRSNTFEFSDLIKDRLGRDTTGRISVDRAGAEKFASSLPNEPLVFFFDAEIQRTEFSFRYGMTQNTDVAVTLGWQSIGGGFMDGLIEDFHKLGFEQTGRNAIALNWLTIAIIQKGQVIYFSQTPVRYRPMDPVLALIHRFYEDSDLTLSFRGALQIPATTFEGQYRSNWDSSAGLALQWRPTHNQAINGGIAYLRRGIRGGNGVNPFLIKDQIAGHLGWEWQGWLKMRPFLVLVYHDGLTSQGPGATLDKPAVNHDLGVHVRLSERVTLTFSYINNITHYENTSDMGLALRLAVRSATRK</sequence>
<dbReference type="Proteomes" id="UP000709959">
    <property type="component" value="Unassembled WGS sequence"/>
</dbReference>
<gene>
    <name evidence="2" type="ORF">IPN91_12475</name>
</gene>
<evidence type="ECO:0000256" key="1">
    <source>
        <dbReference type="SAM" id="SignalP"/>
    </source>
</evidence>
<evidence type="ECO:0000313" key="3">
    <source>
        <dbReference type="Proteomes" id="UP000709959"/>
    </source>
</evidence>
<organism evidence="2 3">
    <name type="scientific">Candidatus Geothrix odensensis</name>
    <dbReference type="NCBI Taxonomy" id="2954440"/>
    <lineage>
        <taxon>Bacteria</taxon>
        <taxon>Pseudomonadati</taxon>
        <taxon>Acidobacteriota</taxon>
        <taxon>Holophagae</taxon>
        <taxon>Holophagales</taxon>
        <taxon>Holophagaceae</taxon>
        <taxon>Geothrix</taxon>
    </lineage>
</organism>
<feature type="signal peptide" evidence="1">
    <location>
        <begin position="1"/>
        <end position="21"/>
    </location>
</feature>
<protein>
    <submittedName>
        <fullName evidence="2">DUF3187 family protein</fullName>
    </submittedName>
</protein>
<dbReference type="InterPro" id="IPR021523">
    <property type="entry name" value="DUF3187"/>
</dbReference>
<dbReference type="Pfam" id="PF11383">
    <property type="entry name" value="DUF3187"/>
    <property type="match status" value="1"/>
</dbReference>
<evidence type="ECO:0000313" key="2">
    <source>
        <dbReference type="EMBL" id="MBK8573428.1"/>
    </source>
</evidence>
<comment type="caution">
    <text evidence="2">The sequence shown here is derived from an EMBL/GenBank/DDBJ whole genome shotgun (WGS) entry which is preliminary data.</text>
</comment>
<name>A0A936F3W3_9BACT</name>
<proteinExistence type="predicted"/>